<keyword evidence="3" id="KW-0808">Transferase</keyword>
<dbReference type="PANTHER" id="PTHR23028:SF131">
    <property type="entry name" value="BLR2367 PROTEIN"/>
    <property type="match status" value="1"/>
</dbReference>
<name>A0ABU3GB41_9MICO</name>
<feature type="transmembrane region" description="Helical" evidence="1">
    <location>
        <begin position="77"/>
        <end position="97"/>
    </location>
</feature>
<accession>A0ABU3GB41</accession>
<feature type="transmembrane region" description="Helical" evidence="1">
    <location>
        <begin position="299"/>
        <end position="319"/>
    </location>
</feature>
<feature type="transmembrane region" description="Helical" evidence="1">
    <location>
        <begin position="244"/>
        <end position="262"/>
    </location>
</feature>
<feature type="transmembrane region" description="Helical" evidence="1">
    <location>
        <begin position="172"/>
        <end position="189"/>
    </location>
</feature>
<dbReference type="EC" id="2.3.-.-" evidence="3"/>
<organism evidence="3 4">
    <name type="scientific">Microbacterium gawkjiense</name>
    <dbReference type="NCBI Taxonomy" id="3067309"/>
    <lineage>
        <taxon>Bacteria</taxon>
        <taxon>Bacillati</taxon>
        <taxon>Actinomycetota</taxon>
        <taxon>Actinomycetes</taxon>
        <taxon>Micrococcales</taxon>
        <taxon>Microbacteriaceae</taxon>
        <taxon>Microbacterium</taxon>
    </lineage>
</organism>
<evidence type="ECO:0000313" key="4">
    <source>
        <dbReference type="Proteomes" id="UP001251849"/>
    </source>
</evidence>
<dbReference type="RefSeq" id="WP_311861557.1">
    <property type="nucleotide sequence ID" value="NZ_JAUZVV010000001.1"/>
</dbReference>
<dbReference type="EMBL" id="JAUZVV010000001">
    <property type="protein sequence ID" value="MDT3316730.1"/>
    <property type="molecule type" value="Genomic_DNA"/>
</dbReference>
<keyword evidence="4" id="KW-1185">Reference proteome</keyword>
<proteinExistence type="predicted"/>
<keyword evidence="1" id="KW-0812">Transmembrane</keyword>
<keyword evidence="1" id="KW-0472">Membrane</keyword>
<dbReference type="Pfam" id="PF01757">
    <property type="entry name" value="Acyl_transf_3"/>
    <property type="match status" value="1"/>
</dbReference>
<feature type="transmembrane region" description="Helical" evidence="1">
    <location>
        <begin position="7"/>
        <end position="24"/>
    </location>
</feature>
<dbReference type="Proteomes" id="UP001251849">
    <property type="component" value="Unassembled WGS sequence"/>
</dbReference>
<dbReference type="PANTHER" id="PTHR23028">
    <property type="entry name" value="ACETYLTRANSFERASE"/>
    <property type="match status" value="1"/>
</dbReference>
<feature type="transmembrane region" description="Helical" evidence="1">
    <location>
        <begin position="195"/>
        <end position="212"/>
    </location>
</feature>
<comment type="caution">
    <text evidence="3">The sequence shown here is derived from an EMBL/GenBank/DDBJ whole genome shotgun (WGS) entry which is preliminary data.</text>
</comment>
<evidence type="ECO:0000259" key="2">
    <source>
        <dbReference type="Pfam" id="PF01757"/>
    </source>
</evidence>
<reference evidence="3 4" key="1">
    <citation type="submission" date="2023-08" db="EMBL/GenBank/DDBJ databases">
        <title>Microbacterium aquilitoris sp. nov. and Microbacterium gwkjibeachense sp. nov., isolated from beach.</title>
        <authorList>
            <person name="Lee S.D."/>
            <person name="Yang H."/>
            <person name="Kim I."/>
        </authorList>
    </citation>
    <scope>NUCLEOTIDE SEQUENCE [LARGE SCALE GENOMIC DNA]</scope>
    <source>
        <strain evidence="3 4">KSW4-11</strain>
    </source>
</reference>
<evidence type="ECO:0000313" key="3">
    <source>
        <dbReference type="EMBL" id="MDT3316730.1"/>
    </source>
</evidence>
<feature type="transmembrane region" description="Helical" evidence="1">
    <location>
        <begin position="219"/>
        <end position="238"/>
    </location>
</feature>
<evidence type="ECO:0000256" key="1">
    <source>
        <dbReference type="SAM" id="Phobius"/>
    </source>
</evidence>
<sequence>MNALNFIRLMLALSVIIWHSFPLTGNTVEWHPAQQALAELGVDGFFAISGFLIYGSWKRNPNWWQYLAARALRIFPAFWACLIVTAFVIAPITTALVTGRSYLDVISFENVKYVLQNAGLRIFDHSIAGTPLNVPHPGYWNGSLWTLFWEFLCYLGVLALGLLALYRFRATVPIIFGLTLLGLIATAYGPVENYWAVHGSRFGIMFAAGMLIEQYARRIPVSGLLLGAAAAVTAVSLFLPDYRVVGALPWAYLMLGLGALLKHPRLKLENDISYGVYIYGMPVQQVLASFGLAALGVPLFGALSILLTLPLAAASWFLLERHAMRLRPKRRVQRNVQTEAVAG</sequence>
<gene>
    <name evidence="3" type="ORF">Q9S71_07810</name>
</gene>
<dbReference type="InterPro" id="IPR050879">
    <property type="entry name" value="Acyltransferase_3"/>
</dbReference>
<keyword evidence="1" id="KW-1133">Transmembrane helix</keyword>
<dbReference type="InterPro" id="IPR002656">
    <property type="entry name" value="Acyl_transf_3_dom"/>
</dbReference>
<feature type="transmembrane region" description="Helical" evidence="1">
    <location>
        <begin position="274"/>
        <end position="293"/>
    </location>
</feature>
<protein>
    <submittedName>
        <fullName evidence="3">Acyltransferase</fullName>
        <ecNumber evidence="3">2.3.-.-</ecNumber>
    </submittedName>
</protein>
<feature type="domain" description="Acyltransferase 3" evidence="2">
    <location>
        <begin position="2"/>
        <end position="314"/>
    </location>
</feature>
<feature type="transmembrane region" description="Helical" evidence="1">
    <location>
        <begin position="144"/>
        <end position="165"/>
    </location>
</feature>
<dbReference type="GO" id="GO:0016746">
    <property type="term" value="F:acyltransferase activity"/>
    <property type="evidence" value="ECO:0007669"/>
    <property type="project" value="UniProtKB-KW"/>
</dbReference>
<keyword evidence="3" id="KW-0012">Acyltransferase</keyword>
<feature type="transmembrane region" description="Helical" evidence="1">
    <location>
        <begin position="36"/>
        <end position="57"/>
    </location>
</feature>